<dbReference type="EMBL" id="JAIZPD010000001">
    <property type="protein sequence ID" value="KAH0968134.1"/>
    <property type="molecule type" value="Genomic_DNA"/>
</dbReference>
<protein>
    <submittedName>
        <fullName evidence="1">Uncharacterized protein</fullName>
    </submittedName>
</protein>
<evidence type="ECO:0000313" key="1">
    <source>
        <dbReference type="EMBL" id="KAH0968134.1"/>
    </source>
</evidence>
<dbReference type="Proteomes" id="UP000824596">
    <property type="component" value="Unassembled WGS sequence"/>
</dbReference>
<keyword evidence="2" id="KW-1185">Reference proteome</keyword>
<name>A0A9P8SN90_9HYPO</name>
<proteinExistence type="predicted"/>
<accession>A0A9P8SN90</accession>
<dbReference type="AlphaFoldDB" id="A0A9P8SN90"/>
<gene>
    <name evidence="1" type="ORF">HRG_00776</name>
</gene>
<reference evidence="1" key="1">
    <citation type="submission" date="2021-09" db="EMBL/GenBank/DDBJ databases">
        <title>A high-quality genome of the endoparasitic fungus Hirsutella rhossiliensis with a comparison of Hirsutella genomes reveals transposable elements contributing to genome size variation.</title>
        <authorList>
            <person name="Lin R."/>
            <person name="Jiao Y."/>
            <person name="Sun X."/>
            <person name="Ling J."/>
            <person name="Xie B."/>
            <person name="Cheng X."/>
        </authorList>
    </citation>
    <scope>NUCLEOTIDE SEQUENCE</scope>
    <source>
        <strain evidence="1">HR02</strain>
    </source>
</reference>
<dbReference type="GeneID" id="68349905"/>
<dbReference type="RefSeq" id="XP_044725647.1">
    <property type="nucleotide sequence ID" value="XM_044859247.1"/>
</dbReference>
<organism evidence="1 2">
    <name type="scientific">Hirsutella rhossiliensis</name>
    <dbReference type="NCBI Taxonomy" id="111463"/>
    <lineage>
        <taxon>Eukaryota</taxon>
        <taxon>Fungi</taxon>
        <taxon>Dikarya</taxon>
        <taxon>Ascomycota</taxon>
        <taxon>Pezizomycotina</taxon>
        <taxon>Sordariomycetes</taxon>
        <taxon>Hypocreomycetidae</taxon>
        <taxon>Hypocreales</taxon>
        <taxon>Ophiocordycipitaceae</taxon>
        <taxon>Hirsutella</taxon>
    </lineage>
</organism>
<sequence>MELIRREQQRVQTLKPTKYVPDNSSTTARRYQLLQDRAGNFISYHAVGEEMGTPRGLMGASFMCYLNDILDYERDVLCGESNNLVRSLTSDQQVVDAAAWTLEGLRWSMDNHDYDLTDLLIGTIALYLVFWRYNAPKLARYSAISIRDRIPGRPPELEDVAEIIRPVAVTVNKLESYGESYKRVKEKVRRLYWGCTCYNPDTSPEGHEAWKLLAQAFDEGGNDDIEERLMVAVVALNNGANDGDLRCECGMDLLLYESFVRFLDPDTGLVARLHYRSGNIELGNTITE</sequence>
<comment type="caution">
    <text evidence="1">The sequence shown here is derived from an EMBL/GenBank/DDBJ whole genome shotgun (WGS) entry which is preliminary data.</text>
</comment>
<dbReference type="OrthoDB" id="4683071at2759"/>
<evidence type="ECO:0000313" key="2">
    <source>
        <dbReference type="Proteomes" id="UP000824596"/>
    </source>
</evidence>